<dbReference type="Gene3D" id="3.40.50.150">
    <property type="entry name" value="Vaccinia Virus protein VP39"/>
    <property type="match status" value="1"/>
</dbReference>
<reference evidence="5 6" key="1">
    <citation type="journal article" date="2018" name="Sci. Data">
        <title>The draft genome sequence of cork oak.</title>
        <authorList>
            <person name="Ramos A.M."/>
            <person name="Usie A."/>
            <person name="Barbosa P."/>
            <person name="Barros P.M."/>
            <person name="Capote T."/>
            <person name="Chaves I."/>
            <person name="Simoes F."/>
            <person name="Abreu I."/>
            <person name="Carrasquinho I."/>
            <person name="Faro C."/>
            <person name="Guimaraes J.B."/>
            <person name="Mendonca D."/>
            <person name="Nobrega F."/>
            <person name="Rodrigues L."/>
            <person name="Saibo N.J.M."/>
            <person name="Varela M.C."/>
            <person name="Egas C."/>
            <person name="Matos J."/>
            <person name="Miguel C.M."/>
            <person name="Oliveira M.M."/>
            <person name="Ricardo C.P."/>
            <person name="Goncalves S."/>
        </authorList>
    </citation>
    <scope>NUCLEOTIDE SEQUENCE [LARGE SCALE GENOMIC DNA]</scope>
    <source>
        <strain evidence="6">cv. HL8</strain>
    </source>
</reference>
<dbReference type="AlphaFoldDB" id="A0AAW0KEL4"/>
<dbReference type="InterPro" id="IPR016461">
    <property type="entry name" value="COMT-like"/>
</dbReference>
<dbReference type="SUPFAM" id="SSF53335">
    <property type="entry name" value="S-adenosyl-L-methionine-dependent methyltransferases"/>
    <property type="match status" value="1"/>
</dbReference>
<dbReference type="InterPro" id="IPR029063">
    <property type="entry name" value="SAM-dependent_MTases_sf"/>
</dbReference>
<dbReference type="Gene3D" id="1.10.10.10">
    <property type="entry name" value="Winged helix-like DNA-binding domain superfamily/Winged helix DNA-binding domain"/>
    <property type="match status" value="1"/>
</dbReference>
<keyword evidence="3" id="KW-0949">S-adenosyl-L-methionine</keyword>
<protein>
    <submittedName>
        <fullName evidence="5">Anthranilate n-methyltransferase</fullName>
    </submittedName>
</protein>
<dbReference type="InterPro" id="IPR036388">
    <property type="entry name" value="WH-like_DNA-bd_sf"/>
</dbReference>
<dbReference type="PANTHER" id="PTHR11746">
    <property type="entry name" value="O-METHYLTRANSFERASE"/>
    <property type="match status" value="1"/>
</dbReference>
<dbReference type="Proteomes" id="UP000237347">
    <property type="component" value="Unassembled WGS sequence"/>
</dbReference>
<proteinExistence type="predicted"/>
<comment type="caution">
    <text evidence="5">The sequence shown here is derived from an EMBL/GenBank/DDBJ whole genome shotgun (WGS) entry which is preliminary data.</text>
</comment>
<evidence type="ECO:0000259" key="4">
    <source>
        <dbReference type="Pfam" id="PF00891"/>
    </source>
</evidence>
<evidence type="ECO:0000256" key="1">
    <source>
        <dbReference type="ARBA" id="ARBA00022603"/>
    </source>
</evidence>
<dbReference type="Pfam" id="PF00891">
    <property type="entry name" value="Methyltransf_2"/>
    <property type="match status" value="1"/>
</dbReference>
<dbReference type="InterPro" id="IPR001077">
    <property type="entry name" value="COMT_C"/>
</dbReference>
<evidence type="ECO:0000313" key="5">
    <source>
        <dbReference type="EMBL" id="KAK7837297.1"/>
    </source>
</evidence>
<keyword evidence="2" id="KW-0808">Transferase</keyword>
<keyword evidence="6" id="KW-1185">Reference proteome</keyword>
<evidence type="ECO:0000256" key="2">
    <source>
        <dbReference type="ARBA" id="ARBA00022679"/>
    </source>
</evidence>
<dbReference type="EMBL" id="PKMF04000332">
    <property type="protein sequence ID" value="KAK7837297.1"/>
    <property type="molecule type" value="Genomic_DNA"/>
</dbReference>
<dbReference type="GO" id="GO:0032259">
    <property type="term" value="P:methylation"/>
    <property type="evidence" value="ECO:0007669"/>
    <property type="project" value="UniProtKB-KW"/>
</dbReference>
<evidence type="ECO:0000313" key="6">
    <source>
        <dbReference type="Proteomes" id="UP000237347"/>
    </source>
</evidence>
<organism evidence="5 6">
    <name type="scientific">Quercus suber</name>
    <name type="common">Cork oak</name>
    <dbReference type="NCBI Taxonomy" id="58331"/>
    <lineage>
        <taxon>Eukaryota</taxon>
        <taxon>Viridiplantae</taxon>
        <taxon>Streptophyta</taxon>
        <taxon>Embryophyta</taxon>
        <taxon>Tracheophyta</taxon>
        <taxon>Spermatophyta</taxon>
        <taxon>Magnoliopsida</taxon>
        <taxon>eudicotyledons</taxon>
        <taxon>Gunneridae</taxon>
        <taxon>Pentapetalae</taxon>
        <taxon>rosids</taxon>
        <taxon>fabids</taxon>
        <taxon>Fagales</taxon>
        <taxon>Fagaceae</taxon>
        <taxon>Quercus</taxon>
    </lineage>
</organism>
<feature type="domain" description="O-methyltransferase C-terminal" evidence="4">
    <location>
        <begin position="67"/>
        <end position="269"/>
    </location>
</feature>
<dbReference type="PIRSF" id="PIRSF005739">
    <property type="entry name" value="O-mtase"/>
    <property type="match status" value="1"/>
</dbReference>
<gene>
    <name evidence="5" type="primary">ANMT_0</name>
    <name evidence="5" type="ORF">CFP56_021396</name>
</gene>
<name>A0AAW0KEL4_QUESU</name>
<accession>A0AAW0KEL4</accession>
<sequence length="298" mass="33559">MIDRICSLLVQHGVLGVSVDDNVRRLPFRRNYCLNSVSKYFARCKQYGVSLAPLMTLLHDKVYMDSWSQLKSAVLEGGLPFNRVHGTHAYEYAGRDGRFSQVFNTGMFNHTTILVKKMLESYKSFQNLKQLVVVGGGIGVALSLITSKFPNIKGINFDLPHVIQHAPPYPAECPRWSSVISSLSASIKGGYFMNDWSDDRCLKLLENCYNSLPNDGKVIVVEQILPIYPEISTFARSKFLLDMLLMTQKPGGKERKQHEFDPLAFGSGFMSFALPCYFCNSHVMEFYKKGVKSVSVVV</sequence>
<keyword evidence="1" id="KW-0489">Methyltransferase</keyword>
<evidence type="ECO:0000256" key="3">
    <source>
        <dbReference type="ARBA" id="ARBA00022691"/>
    </source>
</evidence>
<dbReference type="GO" id="GO:0008171">
    <property type="term" value="F:O-methyltransferase activity"/>
    <property type="evidence" value="ECO:0007669"/>
    <property type="project" value="InterPro"/>
</dbReference>
<dbReference type="PROSITE" id="PS51683">
    <property type="entry name" value="SAM_OMT_II"/>
    <property type="match status" value="1"/>
</dbReference>